<gene>
    <name evidence="3" type="ORF">CLV47_1235</name>
</gene>
<dbReference type="Proteomes" id="UP000237752">
    <property type="component" value="Unassembled WGS sequence"/>
</dbReference>
<dbReference type="EMBL" id="PVUE01000023">
    <property type="protein sequence ID" value="PRZ34773.1"/>
    <property type="molecule type" value="Genomic_DNA"/>
</dbReference>
<dbReference type="PANTHER" id="PTHR43802:SF1">
    <property type="entry name" value="IP11341P-RELATED"/>
    <property type="match status" value="1"/>
</dbReference>
<dbReference type="PROSITE" id="PS00166">
    <property type="entry name" value="ENOYL_COA_HYDRATASE"/>
    <property type="match status" value="1"/>
</dbReference>
<protein>
    <submittedName>
        <fullName evidence="3">Enoyl-CoA hydratase</fullName>
    </submittedName>
</protein>
<dbReference type="OrthoDB" id="9777711at2"/>
<evidence type="ECO:0000256" key="2">
    <source>
        <dbReference type="RuleBase" id="RU003707"/>
    </source>
</evidence>
<dbReference type="InterPro" id="IPR018376">
    <property type="entry name" value="Enoyl-CoA_hyd/isom_CS"/>
</dbReference>
<evidence type="ECO:0000256" key="1">
    <source>
        <dbReference type="ARBA" id="ARBA00005254"/>
    </source>
</evidence>
<dbReference type="SUPFAM" id="SSF52096">
    <property type="entry name" value="ClpP/crotonase"/>
    <property type="match status" value="1"/>
</dbReference>
<dbReference type="InterPro" id="IPR029045">
    <property type="entry name" value="ClpP/crotonase-like_dom_sf"/>
</dbReference>
<dbReference type="Gene3D" id="3.90.226.10">
    <property type="entry name" value="2-enoyl-CoA Hydratase, Chain A, domain 1"/>
    <property type="match status" value="1"/>
</dbReference>
<dbReference type="CDD" id="cd06558">
    <property type="entry name" value="crotonase-like"/>
    <property type="match status" value="1"/>
</dbReference>
<dbReference type="InterPro" id="IPR014748">
    <property type="entry name" value="Enoyl-CoA_hydra_C"/>
</dbReference>
<comment type="similarity">
    <text evidence="1 2">Belongs to the enoyl-CoA hydratase/isomerase family.</text>
</comment>
<dbReference type="PANTHER" id="PTHR43802">
    <property type="entry name" value="ENOYL-COA HYDRATASE"/>
    <property type="match status" value="1"/>
</dbReference>
<dbReference type="GO" id="GO:0003824">
    <property type="term" value="F:catalytic activity"/>
    <property type="evidence" value="ECO:0007669"/>
    <property type="project" value="InterPro"/>
</dbReference>
<organism evidence="3 4">
    <name type="scientific">Antricoccus suffuscus</name>
    <dbReference type="NCBI Taxonomy" id="1629062"/>
    <lineage>
        <taxon>Bacteria</taxon>
        <taxon>Bacillati</taxon>
        <taxon>Actinomycetota</taxon>
        <taxon>Actinomycetes</taxon>
        <taxon>Geodermatophilales</taxon>
        <taxon>Antricoccaceae</taxon>
        <taxon>Antricoccus</taxon>
    </lineage>
</organism>
<accession>A0A2T0ZEK3</accession>
<dbReference type="AlphaFoldDB" id="A0A2T0ZEK3"/>
<comment type="caution">
    <text evidence="3">The sequence shown here is derived from an EMBL/GenBank/DDBJ whole genome shotgun (WGS) entry which is preliminary data.</text>
</comment>
<name>A0A2T0ZEK3_9ACTN</name>
<dbReference type="Pfam" id="PF00378">
    <property type="entry name" value="ECH_1"/>
    <property type="match status" value="1"/>
</dbReference>
<dbReference type="InterPro" id="IPR001753">
    <property type="entry name" value="Enoyl-CoA_hydra/iso"/>
</dbReference>
<evidence type="ECO:0000313" key="3">
    <source>
        <dbReference type="EMBL" id="PRZ34773.1"/>
    </source>
</evidence>
<evidence type="ECO:0000313" key="4">
    <source>
        <dbReference type="Proteomes" id="UP000237752"/>
    </source>
</evidence>
<reference evidence="3 4" key="1">
    <citation type="submission" date="2018-03" db="EMBL/GenBank/DDBJ databases">
        <title>Genomic Encyclopedia of Archaeal and Bacterial Type Strains, Phase II (KMG-II): from individual species to whole genera.</title>
        <authorList>
            <person name="Goeker M."/>
        </authorList>
    </citation>
    <scope>NUCLEOTIDE SEQUENCE [LARGE SCALE GENOMIC DNA]</scope>
    <source>
        <strain evidence="3 4">DSM 100065</strain>
    </source>
</reference>
<keyword evidence="4" id="KW-1185">Reference proteome</keyword>
<dbReference type="RefSeq" id="WP_106350793.1">
    <property type="nucleotide sequence ID" value="NZ_PVUE01000023.1"/>
</dbReference>
<dbReference type="Gene3D" id="1.10.12.10">
    <property type="entry name" value="Lyase 2-enoyl-coa Hydratase, Chain A, domain 2"/>
    <property type="match status" value="1"/>
</dbReference>
<proteinExistence type="inferred from homology"/>
<sequence>MTAADLEIERRGAVMWIRFNRPHRLNAITPNMRRELLTAFQDLASDTTVRVVILRGNGRGFCAGLDIVELQDQPQDSGANVHLPDVIKAMRACPQPIISAVHGPACGGGFAFALASDVRIAGESARMNDAFVRLGVSGAEMGVSYFLPRIVGLTIASELMLTGRFIDADHALKVGLVSEVVPDDELDDAARALAEEMLAVAPLALRKTKEILTTSLAVTELDEALAIEDQAQLECIQGPDFEEGLRAFREKRQPNFGSFVPSPRHHDTR</sequence>